<keyword evidence="3" id="KW-1185">Reference proteome</keyword>
<evidence type="ECO:0000313" key="3">
    <source>
        <dbReference type="Proteomes" id="UP001279734"/>
    </source>
</evidence>
<feature type="compositionally biased region" description="Basic residues" evidence="1">
    <location>
        <begin position="77"/>
        <end position="89"/>
    </location>
</feature>
<accession>A0AAD3SWV5</accession>
<proteinExistence type="predicted"/>
<name>A0AAD3SWV5_NEPGR</name>
<dbReference type="Proteomes" id="UP001279734">
    <property type="component" value="Unassembled WGS sequence"/>
</dbReference>
<gene>
    <name evidence="2" type="ORF">Nepgr_020010</name>
</gene>
<organism evidence="2 3">
    <name type="scientific">Nepenthes gracilis</name>
    <name type="common">Slender pitcher plant</name>
    <dbReference type="NCBI Taxonomy" id="150966"/>
    <lineage>
        <taxon>Eukaryota</taxon>
        <taxon>Viridiplantae</taxon>
        <taxon>Streptophyta</taxon>
        <taxon>Embryophyta</taxon>
        <taxon>Tracheophyta</taxon>
        <taxon>Spermatophyta</taxon>
        <taxon>Magnoliopsida</taxon>
        <taxon>eudicotyledons</taxon>
        <taxon>Gunneridae</taxon>
        <taxon>Pentapetalae</taxon>
        <taxon>Caryophyllales</taxon>
        <taxon>Nepenthaceae</taxon>
        <taxon>Nepenthes</taxon>
    </lineage>
</organism>
<dbReference type="AlphaFoldDB" id="A0AAD3SWV5"/>
<comment type="caution">
    <text evidence="2">The sequence shown here is derived from an EMBL/GenBank/DDBJ whole genome shotgun (WGS) entry which is preliminary data.</text>
</comment>
<feature type="compositionally biased region" description="Basic and acidic residues" evidence="1">
    <location>
        <begin position="49"/>
        <end position="61"/>
    </location>
</feature>
<evidence type="ECO:0000256" key="1">
    <source>
        <dbReference type="SAM" id="MobiDB-lite"/>
    </source>
</evidence>
<dbReference type="EMBL" id="BSYO01000018">
    <property type="protein sequence ID" value="GMH18169.1"/>
    <property type="molecule type" value="Genomic_DNA"/>
</dbReference>
<protein>
    <submittedName>
        <fullName evidence="2">Uncharacterized protein</fullName>
    </submittedName>
</protein>
<sequence>MSRSDGPARSPRAESPEASYHSSAKKPRRISRTFREDLAGSVSPPKTARLQEDSTAREPPVHGRNANGPILTVSRKLAPRRSPHQQKTP</sequence>
<evidence type="ECO:0000313" key="2">
    <source>
        <dbReference type="EMBL" id="GMH18169.1"/>
    </source>
</evidence>
<feature type="compositionally biased region" description="Basic residues" evidence="1">
    <location>
        <begin position="23"/>
        <end position="32"/>
    </location>
</feature>
<reference evidence="2" key="1">
    <citation type="submission" date="2023-05" db="EMBL/GenBank/DDBJ databases">
        <title>Nepenthes gracilis genome sequencing.</title>
        <authorList>
            <person name="Fukushima K."/>
        </authorList>
    </citation>
    <scope>NUCLEOTIDE SEQUENCE</scope>
    <source>
        <strain evidence="2">SING2019-196</strain>
    </source>
</reference>
<feature type="region of interest" description="Disordered" evidence="1">
    <location>
        <begin position="1"/>
        <end position="89"/>
    </location>
</feature>